<comment type="caution">
    <text evidence="2">The sequence shown here is derived from an EMBL/GenBank/DDBJ whole genome shotgun (WGS) entry which is preliminary data.</text>
</comment>
<evidence type="ECO:0000256" key="1">
    <source>
        <dbReference type="SAM" id="MobiDB-lite"/>
    </source>
</evidence>
<sequence length="77" mass="7963">MRPDPSPALDAGYAAVGQEGVWISLGRYRLTASPDRHGIPAVAATGVPPQAARRSDRNVAASAAARRGGCRAEPPGW</sequence>
<evidence type="ECO:0000313" key="3">
    <source>
        <dbReference type="Proteomes" id="UP000627369"/>
    </source>
</evidence>
<gene>
    <name evidence="2" type="ORF">GCM10017772_09850</name>
</gene>
<dbReference type="AlphaFoldDB" id="A0A919FLG2"/>
<organism evidence="2 3">
    <name type="scientific">Promicromonospora soli</name>
    <dbReference type="NCBI Taxonomy" id="2035533"/>
    <lineage>
        <taxon>Bacteria</taxon>
        <taxon>Bacillati</taxon>
        <taxon>Actinomycetota</taxon>
        <taxon>Actinomycetes</taxon>
        <taxon>Micrococcales</taxon>
        <taxon>Promicromonosporaceae</taxon>
        <taxon>Promicromonospora</taxon>
    </lineage>
</organism>
<feature type="compositionally biased region" description="Low complexity" evidence="1">
    <location>
        <begin position="58"/>
        <end position="67"/>
    </location>
</feature>
<evidence type="ECO:0000313" key="2">
    <source>
        <dbReference type="EMBL" id="GHH67699.1"/>
    </source>
</evidence>
<feature type="region of interest" description="Disordered" evidence="1">
    <location>
        <begin position="47"/>
        <end position="77"/>
    </location>
</feature>
<reference evidence="2" key="2">
    <citation type="submission" date="2020-09" db="EMBL/GenBank/DDBJ databases">
        <authorList>
            <person name="Sun Q."/>
            <person name="Zhou Y."/>
        </authorList>
    </citation>
    <scope>NUCLEOTIDE SEQUENCE</scope>
    <source>
        <strain evidence="2">CGMCC 4.7398</strain>
    </source>
</reference>
<dbReference type="EMBL" id="BNAS01000001">
    <property type="protein sequence ID" value="GHH67699.1"/>
    <property type="molecule type" value="Genomic_DNA"/>
</dbReference>
<protein>
    <submittedName>
        <fullName evidence="2">Uncharacterized protein</fullName>
    </submittedName>
</protein>
<name>A0A919FLG2_9MICO</name>
<accession>A0A919FLG2</accession>
<reference evidence="2" key="1">
    <citation type="journal article" date="2014" name="Int. J. Syst. Evol. Microbiol.">
        <title>Complete genome sequence of Corynebacterium casei LMG S-19264T (=DSM 44701T), isolated from a smear-ripened cheese.</title>
        <authorList>
            <consortium name="US DOE Joint Genome Institute (JGI-PGF)"/>
            <person name="Walter F."/>
            <person name="Albersmeier A."/>
            <person name="Kalinowski J."/>
            <person name="Ruckert C."/>
        </authorList>
    </citation>
    <scope>NUCLEOTIDE SEQUENCE</scope>
    <source>
        <strain evidence="2">CGMCC 4.7398</strain>
    </source>
</reference>
<proteinExistence type="predicted"/>
<dbReference type="Proteomes" id="UP000627369">
    <property type="component" value="Unassembled WGS sequence"/>
</dbReference>
<keyword evidence="3" id="KW-1185">Reference proteome</keyword>